<dbReference type="Pfam" id="PF01381">
    <property type="entry name" value="HTH_3"/>
    <property type="match status" value="1"/>
</dbReference>
<dbReference type="CDD" id="cd00093">
    <property type="entry name" value="HTH_XRE"/>
    <property type="match status" value="1"/>
</dbReference>
<keyword evidence="3" id="KW-1185">Reference proteome</keyword>
<proteinExistence type="predicted"/>
<dbReference type="SMART" id="SM00530">
    <property type="entry name" value="HTH_XRE"/>
    <property type="match status" value="1"/>
</dbReference>
<accession>A0ABW1R5K0</accession>
<dbReference type="Proteomes" id="UP001596253">
    <property type="component" value="Unassembled WGS sequence"/>
</dbReference>
<protein>
    <submittedName>
        <fullName evidence="2">Helix-turn-helix domain-containing protein</fullName>
    </submittedName>
</protein>
<evidence type="ECO:0000313" key="2">
    <source>
        <dbReference type="EMBL" id="MFC6163688.1"/>
    </source>
</evidence>
<dbReference type="PROSITE" id="PS50943">
    <property type="entry name" value="HTH_CROC1"/>
    <property type="match status" value="1"/>
</dbReference>
<comment type="caution">
    <text evidence="2">The sequence shown here is derived from an EMBL/GenBank/DDBJ whole genome shotgun (WGS) entry which is preliminary data.</text>
</comment>
<evidence type="ECO:0000313" key="3">
    <source>
        <dbReference type="Proteomes" id="UP001596253"/>
    </source>
</evidence>
<sequence length="79" mass="9148">MLADELKRTRRSEKLTLAAVSQQITAQYHVRISPSMLSRYENGYSISINHLFALAAFFNINLDPLVQEFARTGERYQTR</sequence>
<reference evidence="3" key="1">
    <citation type="journal article" date="2019" name="Int. J. Syst. Evol. Microbiol.">
        <title>The Global Catalogue of Microorganisms (GCM) 10K type strain sequencing project: providing services to taxonomists for standard genome sequencing and annotation.</title>
        <authorList>
            <consortium name="The Broad Institute Genomics Platform"/>
            <consortium name="The Broad Institute Genome Sequencing Center for Infectious Disease"/>
            <person name="Wu L."/>
            <person name="Ma J."/>
        </authorList>
    </citation>
    <scope>NUCLEOTIDE SEQUENCE [LARGE SCALE GENOMIC DNA]</scope>
    <source>
        <strain evidence="3">CCM 8932</strain>
    </source>
</reference>
<dbReference type="RefSeq" id="WP_171001081.1">
    <property type="nucleotide sequence ID" value="NZ_BJDK01000025.1"/>
</dbReference>
<dbReference type="InterPro" id="IPR010982">
    <property type="entry name" value="Lambda_DNA-bd_dom_sf"/>
</dbReference>
<gene>
    <name evidence="2" type="ORF">ACFP3T_03260</name>
</gene>
<feature type="domain" description="HTH cro/C1-type" evidence="1">
    <location>
        <begin position="32"/>
        <end position="65"/>
    </location>
</feature>
<organism evidence="2 3">
    <name type="scientific">Lactiplantibacillus dongliensis</name>
    <dbReference type="NCBI Taxonomy" id="2559919"/>
    <lineage>
        <taxon>Bacteria</taxon>
        <taxon>Bacillati</taxon>
        <taxon>Bacillota</taxon>
        <taxon>Bacilli</taxon>
        <taxon>Lactobacillales</taxon>
        <taxon>Lactobacillaceae</taxon>
        <taxon>Lactiplantibacillus</taxon>
    </lineage>
</organism>
<dbReference type="EMBL" id="JBHSSD010000010">
    <property type="protein sequence ID" value="MFC6163688.1"/>
    <property type="molecule type" value="Genomic_DNA"/>
</dbReference>
<name>A0ABW1R5K0_9LACO</name>
<dbReference type="SUPFAM" id="SSF47413">
    <property type="entry name" value="lambda repressor-like DNA-binding domains"/>
    <property type="match status" value="1"/>
</dbReference>
<evidence type="ECO:0000259" key="1">
    <source>
        <dbReference type="PROSITE" id="PS50943"/>
    </source>
</evidence>
<dbReference type="InterPro" id="IPR001387">
    <property type="entry name" value="Cro/C1-type_HTH"/>
</dbReference>
<dbReference type="Gene3D" id="1.10.260.40">
    <property type="entry name" value="lambda repressor-like DNA-binding domains"/>
    <property type="match status" value="1"/>
</dbReference>